<accession>A0ABW4VX41</accession>
<dbReference type="PROSITE" id="PS50887">
    <property type="entry name" value="GGDEF"/>
    <property type="match status" value="1"/>
</dbReference>
<dbReference type="InterPro" id="IPR000160">
    <property type="entry name" value="GGDEF_dom"/>
</dbReference>
<organism evidence="3 4">
    <name type="scientific">Ornithinibacillus salinisoli</name>
    <dbReference type="NCBI Taxonomy" id="1848459"/>
    <lineage>
        <taxon>Bacteria</taxon>
        <taxon>Bacillati</taxon>
        <taxon>Bacillota</taxon>
        <taxon>Bacilli</taxon>
        <taxon>Bacillales</taxon>
        <taxon>Bacillaceae</taxon>
        <taxon>Ornithinibacillus</taxon>
    </lineage>
</organism>
<evidence type="ECO:0000256" key="1">
    <source>
        <dbReference type="SAM" id="Phobius"/>
    </source>
</evidence>
<dbReference type="Pfam" id="PF00990">
    <property type="entry name" value="GGDEF"/>
    <property type="match status" value="1"/>
</dbReference>
<evidence type="ECO:0000259" key="2">
    <source>
        <dbReference type="PROSITE" id="PS50887"/>
    </source>
</evidence>
<feature type="transmembrane region" description="Helical" evidence="1">
    <location>
        <begin position="95"/>
        <end position="114"/>
    </location>
</feature>
<keyword evidence="1" id="KW-0812">Transmembrane</keyword>
<dbReference type="NCBIfam" id="TIGR00254">
    <property type="entry name" value="GGDEF"/>
    <property type="match status" value="1"/>
</dbReference>
<sequence length="288" mass="33623">MKAFFNEDKNLFVKICLFAISYALMFEFLWPNGLVGKILFGLFALISIITLFFGMIVGLIVSLFFLFTMGSIILFLAIQNIEHGGFYSEFLTMKIFVLYGVGLLLTNLFGGYIYDQLSRIVMERNKLRQEIKLFVAIDPDTSFDNSQRLEIEMKREMNRINRYGGKFTILFLEMDNYNEFSKTYGQKELDYLLKTIGMRASESLRYSDRKFRYSNNKFAFLLIETPKDNAELVAEKIGERLGTHQLLSGKSVTLSFHISYEEYNQQMGQMDYLQFIHDVEKETVFYGL</sequence>
<dbReference type="SMART" id="SM00267">
    <property type="entry name" value="GGDEF"/>
    <property type="match status" value="1"/>
</dbReference>
<protein>
    <submittedName>
        <fullName evidence="3">GGDEF domain-containing protein</fullName>
    </submittedName>
</protein>
<keyword evidence="4" id="KW-1185">Reference proteome</keyword>
<comment type="caution">
    <text evidence="3">The sequence shown here is derived from an EMBL/GenBank/DDBJ whole genome shotgun (WGS) entry which is preliminary data.</text>
</comment>
<dbReference type="Gene3D" id="3.30.70.270">
    <property type="match status" value="1"/>
</dbReference>
<dbReference type="EMBL" id="JBHUHQ010000011">
    <property type="protein sequence ID" value="MFD2043763.1"/>
    <property type="molecule type" value="Genomic_DNA"/>
</dbReference>
<feature type="domain" description="GGDEF" evidence="2">
    <location>
        <begin position="165"/>
        <end position="288"/>
    </location>
</feature>
<feature type="transmembrane region" description="Helical" evidence="1">
    <location>
        <begin position="42"/>
        <end position="75"/>
    </location>
</feature>
<dbReference type="SUPFAM" id="SSF55073">
    <property type="entry name" value="Nucleotide cyclase"/>
    <property type="match status" value="1"/>
</dbReference>
<dbReference type="InterPro" id="IPR029787">
    <property type="entry name" value="Nucleotide_cyclase"/>
</dbReference>
<gene>
    <name evidence="3" type="ORF">ACFSJF_05730</name>
</gene>
<reference evidence="4" key="1">
    <citation type="journal article" date="2019" name="Int. J. Syst. Evol. Microbiol.">
        <title>The Global Catalogue of Microorganisms (GCM) 10K type strain sequencing project: providing services to taxonomists for standard genome sequencing and annotation.</title>
        <authorList>
            <consortium name="The Broad Institute Genomics Platform"/>
            <consortium name="The Broad Institute Genome Sequencing Center for Infectious Disease"/>
            <person name="Wu L."/>
            <person name="Ma J."/>
        </authorList>
    </citation>
    <scope>NUCLEOTIDE SEQUENCE [LARGE SCALE GENOMIC DNA]</scope>
    <source>
        <strain evidence="4">R28</strain>
    </source>
</reference>
<feature type="transmembrane region" description="Helical" evidence="1">
    <location>
        <begin position="12"/>
        <end position="30"/>
    </location>
</feature>
<evidence type="ECO:0000313" key="3">
    <source>
        <dbReference type="EMBL" id="MFD2043763.1"/>
    </source>
</evidence>
<proteinExistence type="predicted"/>
<name>A0ABW4VX41_9BACI</name>
<evidence type="ECO:0000313" key="4">
    <source>
        <dbReference type="Proteomes" id="UP001597383"/>
    </source>
</evidence>
<dbReference type="Proteomes" id="UP001597383">
    <property type="component" value="Unassembled WGS sequence"/>
</dbReference>
<dbReference type="RefSeq" id="WP_377555817.1">
    <property type="nucleotide sequence ID" value="NZ_JBHUHQ010000011.1"/>
</dbReference>
<keyword evidence="1" id="KW-1133">Transmembrane helix</keyword>
<keyword evidence="1" id="KW-0472">Membrane</keyword>
<dbReference type="InterPro" id="IPR043128">
    <property type="entry name" value="Rev_trsase/Diguanyl_cyclase"/>
</dbReference>